<evidence type="ECO:0000256" key="5">
    <source>
        <dbReference type="ARBA" id="ARBA00022833"/>
    </source>
</evidence>
<keyword evidence="6" id="KW-0482">Metalloprotease</keyword>
<evidence type="ECO:0000256" key="7">
    <source>
        <dbReference type="NCBIfam" id="TIGR01882"/>
    </source>
</evidence>
<dbReference type="GO" id="GO:0008237">
    <property type="term" value="F:metallopeptidase activity"/>
    <property type="evidence" value="ECO:0007669"/>
    <property type="project" value="UniProtKB-KW"/>
</dbReference>
<feature type="active site" description="Proton acceptor" evidence="8">
    <location>
        <position position="182"/>
    </location>
</feature>
<dbReference type="GO" id="GO:0008270">
    <property type="term" value="F:zinc ion binding"/>
    <property type="evidence" value="ECO:0007669"/>
    <property type="project" value="InterPro"/>
</dbReference>
<evidence type="ECO:0000256" key="2">
    <source>
        <dbReference type="ARBA" id="ARBA00022670"/>
    </source>
</evidence>
<accession>A0A4U1CFZ7</accession>
<dbReference type="Pfam" id="PF07687">
    <property type="entry name" value="M20_dimer"/>
    <property type="match status" value="1"/>
</dbReference>
<keyword evidence="2" id="KW-0645">Protease</keyword>
<keyword evidence="3 9" id="KW-0479">Metal-binding</keyword>
<dbReference type="Gene3D" id="3.30.70.360">
    <property type="match status" value="1"/>
</dbReference>
<dbReference type="SUPFAM" id="SSF55031">
    <property type="entry name" value="Bacterial exopeptidase dimerisation domain"/>
    <property type="match status" value="1"/>
</dbReference>
<dbReference type="SUPFAM" id="SSF53187">
    <property type="entry name" value="Zn-dependent exopeptidases"/>
    <property type="match status" value="1"/>
</dbReference>
<evidence type="ECO:0000256" key="4">
    <source>
        <dbReference type="ARBA" id="ARBA00022801"/>
    </source>
</evidence>
<dbReference type="Pfam" id="PF01546">
    <property type="entry name" value="Peptidase_M20"/>
    <property type="match status" value="1"/>
</dbReference>
<name>A0A4U1CFZ7_9SPHI</name>
<reference evidence="11 12" key="1">
    <citation type="submission" date="2019-04" db="EMBL/GenBank/DDBJ databases">
        <title>Pedobacter sp. RP-3-15 sp. nov., isolated from Arctic soil.</title>
        <authorList>
            <person name="Dahal R.H."/>
            <person name="Kim D.-U."/>
        </authorList>
    </citation>
    <scope>NUCLEOTIDE SEQUENCE [LARGE SCALE GENOMIC DNA]</scope>
    <source>
        <strain evidence="11 12">RP-3-15</strain>
    </source>
</reference>
<organism evidence="11 12">
    <name type="scientific">Pedobacter frigoris</name>
    <dbReference type="NCBI Taxonomy" id="2571272"/>
    <lineage>
        <taxon>Bacteria</taxon>
        <taxon>Pseudomonadati</taxon>
        <taxon>Bacteroidota</taxon>
        <taxon>Sphingobacteriia</taxon>
        <taxon>Sphingobacteriales</taxon>
        <taxon>Sphingobacteriaceae</taxon>
        <taxon>Pedobacter</taxon>
    </lineage>
</organism>
<dbReference type="GO" id="GO:0045148">
    <property type="term" value="F:tripeptide aminopeptidase activity"/>
    <property type="evidence" value="ECO:0007669"/>
    <property type="project" value="UniProtKB-UniRule"/>
</dbReference>
<dbReference type="Proteomes" id="UP000307244">
    <property type="component" value="Unassembled WGS sequence"/>
</dbReference>
<dbReference type="GO" id="GO:0006518">
    <property type="term" value="P:peptide metabolic process"/>
    <property type="evidence" value="ECO:0007669"/>
    <property type="project" value="InterPro"/>
</dbReference>
<feature type="binding site" evidence="9">
    <location>
        <position position="183"/>
    </location>
    <ligand>
        <name>Zn(2+)</name>
        <dbReference type="ChEBI" id="CHEBI:29105"/>
        <label>2</label>
    </ligand>
</feature>
<feature type="binding site" evidence="9">
    <location>
        <position position="148"/>
    </location>
    <ligand>
        <name>Zn(2+)</name>
        <dbReference type="ChEBI" id="CHEBI:29105"/>
        <label>2</label>
    </ligand>
</feature>
<dbReference type="Gene3D" id="3.40.630.10">
    <property type="entry name" value="Zn peptidases"/>
    <property type="match status" value="1"/>
</dbReference>
<dbReference type="CDD" id="cd03892">
    <property type="entry name" value="M20_peptT"/>
    <property type="match status" value="1"/>
</dbReference>
<dbReference type="GO" id="GO:0006508">
    <property type="term" value="P:proteolysis"/>
    <property type="evidence" value="ECO:0007669"/>
    <property type="project" value="UniProtKB-UniRule"/>
</dbReference>
<feature type="domain" description="Peptidase M20 dimerisation" evidence="10">
    <location>
        <begin position="216"/>
        <end position="299"/>
    </location>
</feature>
<feature type="binding site" evidence="9">
    <location>
        <position position="85"/>
    </location>
    <ligand>
        <name>Zn(2+)</name>
        <dbReference type="ChEBI" id="CHEBI:29105"/>
        <label>1</label>
    </ligand>
</feature>
<evidence type="ECO:0000256" key="1">
    <source>
        <dbReference type="ARBA" id="ARBA00009692"/>
    </source>
</evidence>
<dbReference type="PANTHER" id="PTHR42994">
    <property type="entry name" value="PEPTIDASE T"/>
    <property type="match status" value="1"/>
</dbReference>
<comment type="similarity">
    <text evidence="1">Belongs to the peptidase M20B family.</text>
</comment>
<protein>
    <recommendedName>
        <fullName evidence="7">Peptidase T</fullName>
        <ecNumber evidence="7">3.4.11.4</ecNumber>
    </recommendedName>
</protein>
<gene>
    <name evidence="11" type="primary">pepT</name>
    <name evidence="11" type="ORF">FA047_13845</name>
</gene>
<dbReference type="PROSITE" id="PS00759">
    <property type="entry name" value="ARGE_DAPE_CPG2_2"/>
    <property type="match status" value="1"/>
</dbReference>
<dbReference type="OrthoDB" id="9804934at2"/>
<sequence>MLNYQNKNKTLQSRFTKYVQIDTQSDPLSKTIPSTAKQKDLGKVLVADLLEIGIADAHLDEYGYVYATIPSNTDKKVPVICFCSHMDTSPDCTGKDVKPIIHTNYQGQDLVLPDDHAIVLKMSEHPDLKDQIGNDIITASGTTLLGADNKAGVAEIMEAAAFMVQNPEIKHGTIKILFTPDEEIGRGVDKADLQKLGADFGYTIDGETLGSIEDETFSADGAVLTINGVSAHPGFAKGKMESAIKILSDVIAALPADCLSPESTELKEGFIHPVSISGNVEQAEARFILRAFNDEELQANGELLDATVQNIIEDFPNSTYELKITEQYRNMKKVLDQYPDIVANGIEAIKRAGITPKQQSIRGGTDGSRLSFMGLPCPNIFAGEHAFHGKQEWASVQDMEKAVQTIVNIALVWEEKA</sequence>
<comment type="cofactor">
    <cofactor evidence="9">
        <name>Zn(2+)</name>
        <dbReference type="ChEBI" id="CHEBI:29105"/>
    </cofactor>
    <text evidence="9">Binds 2 Zn(2+) ions per subunit.</text>
</comment>
<dbReference type="NCBIfam" id="NF003976">
    <property type="entry name" value="PRK05469.1"/>
    <property type="match status" value="1"/>
</dbReference>
<dbReference type="PANTHER" id="PTHR42994:SF1">
    <property type="entry name" value="PEPTIDASE T"/>
    <property type="match status" value="1"/>
</dbReference>
<dbReference type="RefSeq" id="WP_136836675.1">
    <property type="nucleotide sequence ID" value="NZ_SWBQ01000004.1"/>
</dbReference>
<keyword evidence="12" id="KW-1185">Reference proteome</keyword>
<evidence type="ECO:0000259" key="10">
    <source>
        <dbReference type="Pfam" id="PF07687"/>
    </source>
</evidence>
<feature type="binding site" evidence="9">
    <location>
        <position position="388"/>
    </location>
    <ligand>
        <name>Zn(2+)</name>
        <dbReference type="ChEBI" id="CHEBI:29105"/>
        <label>2</label>
    </ligand>
</feature>
<dbReference type="InterPro" id="IPR010161">
    <property type="entry name" value="Peptidase_M20B"/>
</dbReference>
<dbReference type="GO" id="GO:0005829">
    <property type="term" value="C:cytosol"/>
    <property type="evidence" value="ECO:0007669"/>
    <property type="project" value="TreeGrafter"/>
</dbReference>
<evidence type="ECO:0000256" key="9">
    <source>
        <dbReference type="PIRSR" id="PIRSR037215-2"/>
    </source>
</evidence>
<dbReference type="EMBL" id="SWBQ01000004">
    <property type="protein sequence ID" value="TKC05287.1"/>
    <property type="molecule type" value="Genomic_DNA"/>
</dbReference>
<dbReference type="InterPro" id="IPR036264">
    <property type="entry name" value="Bact_exopeptidase_dim_dom"/>
</dbReference>
<keyword evidence="5 9" id="KW-0862">Zinc</keyword>
<dbReference type="AlphaFoldDB" id="A0A4U1CFZ7"/>
<evidence type="ECO:0000313" key="12">
    <source>
        <dbReference type="Proteomes" id="UP000307244"/>
    </source>
</evidence>
<evidence type="ECO:0000256" key="8">
    <source>
        <dbReference type="PIRSR" id="PIRSR037215-1"/>
    </source>
</evidence>
<dbReference type="EC" id="3.4.11.4" evidence="7"/>
<evidence type="ECO:0000256" key="6">
    <source>
        <dbReference type="ARBA" id="ARBA00023049"/>
    </source>
</evidence>
<dbReference type="InterPro" id="IPR011650">
    <property type="entry name" value="Peptidase_M20_dimer"/>
</dbReference>
<dbReference type="PIRSF" id="PIRSF037215">
    <property type="entry name" value="Peptidase_M20B"/>
    <property type="match status" value="1"/>
</dbReference>
<keyword evidence="11" id="KW-0031">Aminopeptidase</keyword>
<evidence type="ECO:0000313" key="11">
    <source>
        <dbReference type="EMBL" id="TKC05287.1"/>
    </source>
</evidence>
<proteinExistence type="inferred from homology"/>
<feature type="active site" evidence="8">
    <location>
        <position position="87"/>
    </location>
</feature>
<dbReference type="NCBIfam" id="NF009920">
    <property type="entry name" value="PRK13381.1"/>
    <property type="match status" value="1"/>
</dbReference>
<feature type="binding site" evidence="9">
    <location>
        <position position="205"/>
    </location>
    <ligand>
        <name>Zn(2+)</name>
        <dbReference type="ChEBI" id="CHEBI:29105"/>
        <label>1</label>
    </ligand>
</feature>
<dbReference type="NCBIfam" id="TIGR01882">
    <property type="entry name" value="peptidase-T"/>
    <property type="match status" value="1"/>
</dbReference>
<comment type="caution">
    <text evidence="11">The sequence shown here is derived from an EMBL/GenBank/DDBJ whole genome shotgun (WGS) entry which is preliminary data.</text>
</comment>
<dbReference type="InterPro" id="IPR001261">
    <property type="entry name" value="ArgE/DapE_CS"/>
</dbReference>
<keyword evidence="4 11" id="KW-0378">Hydrolase</keyword>
<feature type="binding site" evidence="9">
    <location>
        <position position="148"/>
    </location>
    <ligand>
        <name>Zn(2+)</name>
        <dbReference type="ChEBI" id="CHEBI:29105"/>
        <label>1</label>
    </ligand>
</feature>
<dbReference type="InterPro" id="IPR002933">
    <property type="entry name" value="Peptidase_M20"/>
</dbReference>
<evidence type="ECO:0000256" key="3">
    <source>
        <dbReference type="ARBA" id="ARBA00022723"/>
    </source>
</evidence>